<feature type="region of interest" description="Disordered" evidence="1">
    <location>
        <begin position="609"/>
        <end position="717"/>
    </location>
</feature>
<gene>
    <name evidence="3" type="ORF">CVLEPA_LOCUS29275</name>
</gene>
<feature type="region of interest" description="Disordered" evidence="1">
    <location>
        <begin position="182"/>
        <end position="219"/>
    </location>
</feature>
<feature type="region of interest" description="Disordered" evidence="1">
    <location>
        <begin position="999"/>
        <end position="1020"/>
    </location>
</feature>
<feature type="compositionally biased region" description="Basic and acidic residues" evidence="1">
    <location>
        <begin position="999"/>
        <end position="1010"/>
    </location>
</feature>
<dbReference type="SUPFAM" id="SSF55315">
    <property type="entry name" value="L30e-like"/>
    <property type="match status" value="1"/>
</dbReference>
<feature type="domain" description="Ribosomal protein eL8/eL30/eS12/Gadd45" evidence="2">
    <location>
        <begin position="762"/>
        <end position="851"/>
    </location>
</feature>
<feature type="compositionally biased region" description="Basic residues" evidence="1">
    <location>
        <begin position="189"/>
        <end position="198"/>
    </location>
</feature>
<feature type="compositionally biased region" description="Polar residues" evidence="1">
    <location>
        <begin position="610"/>
        <end position="624"/>
    </location>
</feature>
<accession>A0ABP0GWI3</accession>
<dbReference type="PANTHER" id="PTHR13284:SF4">
    <property type="entry name" value="C2H2-TYPE DOMAIN-CONTAINING PROTEIN"/>
    <property type="match status" value="1"/>
</dbReference>
<feature type="region of interest" description="Disordered" evidence="1">
    <location>
        <begin position="511"/>
        <end position="544"/>
    </location>
</feature>
<feature type="region of interest" description="Disordered" evidence="1">
    <location>
        <begin position="940"/>
        <end position="979"/>
    </location>
</feature>
<evidence type="ECO:0000256" key="1">
    <source>
        <dbReference type="SAM" id="MobiDB-lite"/>
    </source>
</evidence>
<evidence type="ECO:0000259" key="2">
    <source>
        <dbReference type="Pfam" id="PF01248"/>
    </source>
</evidence>
<keyword evidence="4" id="KW-1185">Reference proteome</keyword>
<dbReference type="Proteomes" id="UP001642483">
    <property type="component" value="Unassembled WGS sequence"/>
</dbReference>
<dbReference type="PANTHER" id="PTHR13284">
    <property type="entry name" value="GH01354P"/>
    <property type="match status" value="1"/>
</dbReference>
<dbReference type="InterPro" id="IPR004038">
    <property type="entry name" value="Ribosomal_eL8/eL30/eS12/Gad45"/>
</dbReference>
<evidence type="ECO:0000313" key="3">
    <source>
        <dbReference type="EMBL" id="CAK8696086.1"/>
    </source>
</evidence>
<organism evidence="3 4">
    <name type="scientific">Clavelina lepadiformis</name>
    <name type="common">Light-bulb sea squirt</name>
    <name type="synonym">Ascidia lepadiformis</name>
    <dbReference type="NCBI Taxonomy" id="159417"/>
    <lineage>
        <taxon>Eukaryota</taxon>
        <taxon>Metazoa</taxon>
        <taxon>Chordata</taxon>
        <taxon>Tunicata</taxon>
        <taxon>Ascidiacea</taxon>
        <taxon>Aplousobranchia</taxon>
        <taxon>Clavelinidae</taxon>
        <taxon>Clavelina</taxon>
    </lineage>
</organism>
<feature type="region of interest" description="Disordered" evidence="1">
    <location>
        <begin position="1"/>
        <end position="37"/>
    </location>
</feature>
<evidence type="ECO:0000313" key="4">
    <source>
        <dbReference type="Proteomes" id="UP001642483"/>
    </source>
</evidence>
<comment type="caution">
    <text evidence="3">The sequence shown here is derived from an EMBL/GenBank/DDBJ whole genome shotgun (WGS) entry which is preliminary data.</text>
</comment>
<feature type="region of interest" description="Disordered" evidence="1">
    <location>
        <begin position="111"/>
        <end position="160"/>
    </location>
</feature>
<dbReference type="Gene3D" id="3.30.1330.30">
    <property type="match status" value="1"/>
</dbReference>
<protein>
    <recommendedName>
        <fullName evidence="2">Ribosomal protein eL8/eL30/eS12/Gadd45 domain-containing protein</fullName>
    </recommendedName>
</protein>
<feature type="compositionally biased region" description="Polar residues" evidence="1">
    <location>
        <begin position="111"/>
        <end position="129"/>
    </location>
</feature>
<sequence>MFPQPSDHTSLRAEVPPFVPRKEWHEEQNLTPSAPSPLPRYVTTCYPFVQERQDGRWPTQQMVPSGYNLNLMNNQLPMQNASLPGTIPAGFNSSPTPTDVVSNAVHDDSLQGTSNTHSACQSNTHNRNGAKQDQKKVMKRNVGIQKEVGLRGPNVVDKPPMMIDSIQQTDFPLSIACKSLTERPSPLKKNLRSRRRRSAYNSGGNGDSSSDHADADIDSDSGYYSPKHIFTHKRSGGTSTSGLVGGDYANLQVDGSQPGMQRVVYLQPSPVPQQTVLYQVHPSPPPQMLQNPLPSQPTPPPSGQILGFAASGASVIMPGPSPPMMNHNVPITSRPPPGFPLPPGMLKAQNAVQLPNGILWNSGQPYLTPNYSPRFTSPQHIGGQINRRNRIPVNRQNQSATYNAVINAYSSPTHEPHFDKRKLDRRKQKNMPMETLQTSTDFVQSNQNYRPLAISPNSTFLLEDTQDFPGLGSAPSVQTHNVGKLSYSQALLQKNKPLVMVQTQEGQSYFINNPANVGDHPSKEKTQKSRKRWKKAERASKAADEEYAEISKEQENIQKALKKSNRNRKKQNVLDLGEIFSQLDVKAGTSGSASVHFGGGVQPVRETDQLKSGLSQRTKQNIPTNVLDATAPSQKRGKERETPKPKKPSALKKVILKEREEKKEQRLQQLTTMPSPDHDIPPFPSTILNLPGGGDSDEDGPTPQNPVQISVDDVPPTVPQIHSRRYREYCSQMLDKQIDETCTIILQKLVQFQDRLYQRDPVKAKMRRRLVMGLREVTKHLKLKKLKCVIISPNLEKIQSKGGLDDALQQILSLCQAQNVTYIFALGRKAMGRAVSKLVPVSIVGIFDYSGVEDHYKKLVELVVDAQNKYQEMVTVYQQEIIEANAPPPVQNGPVAPSKRFAHMTHSRNPSAASCISFASFISEPISELNEASNWRVMMDADGSTLSPPPEGDASSDEDSNPVRDAAPNHMPASRKDSGSTVVECKAMHEHQEVVAEVVEQKEDLPDKNDPGSLVEQDDLNNSVQKPLENSFSTTSTVMVPNSGKSFLDITPHVVASELQDNPSQEEDPADVVVLHVKSSSDSVQERVQMWLQDQAVQEAEDDADVNSISSQETNKEKNDSPEFPSTANTSDS</sequence>
<dbReference type="InterPro" id="IPR029064">
    <property type="entry name" value="Ribosomal_eL30-like_sf"/>
</dbReference>
<reference evidence="3 4" key="1">
    <citation type="submission" date="2024-02" db="EMBL/GenBank/DDBJ databases">
        <authorList>
            <person name="Daric V."/>
            <person name="Darras S."/>
        </authorList>
    </citation>
    <scope>NUCLEOTIDE SEQUENCE [LARGE SCALE GENOMIC DNA]</scope>
</reference>
<dbReference type="EMBL" id="CAWYQH010000152">
    <property type="protein sequence ID" value="CAK8696086.1"/>
    <property type="molecule type" value="Genomic_DNA"/>
</dbReference>
<feature type="compositionally biased region" description="Polar residues" evidence="1">
    <location>
        <begin position="1124"/>
        <end position="1133"/>
    </location>
</feature>
<feature type="region of interest" description="Disordered" evidence="1">
    <location>
        <begin position="1097"/>
        <end position="1133"/>
    </location>
</feature>
<proteinExistence type="predicted"/>
<feature type="compositionally biased region" description="Basic and acidic residues" evidence="1">
    <location>
        <begin position="655"/>
        <end position="666"/>
    </location>
</feature>
<dbReference type="InterPro" id="IPR040051">
    <property type="entry name" value="SECISBP2"/>
</dbReference>
<dbReference type="Pfam" id="PF01248">
    <property type="entry name" value="Ribosomal_L7Ae"/>
    <property type="match status" value="1"/>
</dbReference>
<name>A0ABP0GWI3_CLALP</name>